<evidence type="ECO:0000313" key="3">
    <source>
        <dbReference type="Proteomes" id="UP000887565"/>
    </source>
</evidence>
<evidence type="ECO:0000313" key="4">
    <source>
        <dbReference type="WBParaSite" id="nRc.2.0.1.t06529-RA"/>
    </source>
</evidence>
<feature type="region of interest" description="Disordered" evidence="1">
    <location>
        <begin position="1"/>
        <end position="36"/>
    </location>
</feature>
<dbReference type="InterPro" id="IPR013761">
    <property type="entry name" value="SAM/pointed_sf"/>
</dbReference>
<dbReference type="WBParaSite" id="nRc.2.0.1.t06529-RA">
    <property type="protein sequence ID" value="nRc.2.0.1.t06529-RA"/>
    <property type="gene ID" value="nRc.2.0.1.g06529"/>
</dbReference>
<dbReference type="Pfam" id="PF00536">
    <property type="entry name" value="SAM_1"/>
    <property type="match status" value="1"/>
</dbReference>
<dbReference type="Proteomes" id="UP000887565">
    <property type="component" value="Unplaced"/>
</dbReference>
<keyword evidence="3" id="KW-1185">Reference proteome</keyword>
<evidence type="ECO:0000259" key="2">
    <source>
        <dbReference type="PROSITE" id="PS50105"/>
    </source>
</evidence>
<accession>A0A915HXB8</accession>
<dbReference type="SUPFAM" id="SSF47769">
    <property type="entry name" value="SAM/Pointed domain"/>
    <property type="match status" value="1"/>
</dbReference>
<dbReference type="PROSITE" id="PS50105">
    <property type="entry name" value="SAM_DOMAIN"/>
    <property type="match status" value="1"/>
</dbReference>
<sequence>MSDDTNEQTASSKNVKSESANSVLEDEEDEDKIGPWVVEKKVSPQSSRYASNNRGKCLLQSEPSAAIDTKTFLTMNDEDLKELGVNTFGARRKMVVAISEIKKERKPFTS</sequence>
<dbReference type="Gene3D" id="1.10.150.50">
    <property type="entry name" value="Transcription Factor, Ets-1"/>
    <property type="match status" value="1"/>
</dbReference>
<dbReference type="InterPro" id="IPR001660">
    <property type="entry name" value="SAM"/>
</dbReference>
<dbReference type="AlphaFoldDB" id="A0A915HXB8"/>
<name>A0A915HXB8_ROMCU</name>
<protein>
    <submittedName>
        <fullName evidence="4">SAM domain-containing protein</fullName>
    </submittedName>
</protein>
<evidence type="ECO:0000256" key="1">
    <source>
        <dbReference type="SAM" id="MobiDB-lite"/>
    </source>
</evidence>
<feature type="domain" description="SAM" evidence="2">
    <location>
        <begin position="28"/>
        <end position="104"/>
    </location>
</feature>
<feature type="compositionally biased region" description="Polar residues" evidence="1">
    <location>
        <begin position="7"/>
        <end position="22"/>
    </location>
</feature>
<proteinExistence type="predicted"/>
<organism evidence="3 4">
    <name type="scientific">Romanomermis culicivorax</name>
    <name type="common">Nematode worm</name>
    <dbReference type="NCBI Taxonomy" id="13658"/>
    <lineage>
        <taxon>Eukaryota</taxon>
        <taxon>Metazoa</taxon>
        <taxon>Ecdysozoa</taxon>
        <taxon>Nematoda</taxon>
        <taxon>Enoplea</taxon>
        <taxon>Dorylaimia</taxon>
        <taxon>Mermithida</taxon>
        <taxon>Mermithoidea</taxon>
        <taxon>Mermithidae</taxon>
        <taxon>Romanomermis</taxon>
    </lineage>
</organism>
<reference evidence="4" key="1">
    <citation type="submission" date="2022-11" db="UniProtKB">
        <authorList>
            <consortium name="WormBaseParasite"/>
        </authorList>
    </citation>
    <scope>IDENTIFICATION</scope>
</reference>